<dbReference type="EMBL" id="JARH01000222">
    <property type="protein sequence ID" value="EXF83764.1"/>
    <property type="molecule type" value="Genomic_DNA"/>
</dbReference>
<dbReference type="Gene3D" id="3.40.50.720">
    <property type="entry name" value="NAD(P)-binding Rossmann-like Domain"/>
    <property type="match status" value="1"/>
</dbReference>
<keyword evidence="5" id="KW-1185">Reference proteome</keyword>
<evidence type="ECO:0000313" key="5">
    <source>
        <dbReference type="Proteomes" id="UP000020467"/>
    </source>
</evidence>
<dbReference type="PANTHER" id="PTHR44229:SF4">
    <property type="entry name" value="15-HYDROXYPROSTAGLANDIN DEHYDROGENASE [NAD(+)]"/>
    <property type="match status" value="1"/>
</dbReference>
<dbReference type="PANTHER" id="PTHR44229">
    <property type="entry name" value="15-HYDROXYPROSTAGLANDIN DEHYDROGENASE [NAD(+)]"/>
    <property type="match status" value="1"/>
</dbReference>
<dbReference type="Proteomes" id="UP000020467">
    <property type="component" value="Unassembled WGS sequence"/>
</dbReference>
<evidence type="ECO:0000256" key="1">
    <source>
        <dbReference type="ARBA" id="ARBA00006484"/>
    </source>
</evidence>
<comment type="similarity">
    <text evidence="1 3">Belongs to the short-chain dehydrogenases/reductases (SDR) family.</text>
</comment>
<dbReference type="SUPFAM" id="SSF51735">
    <property type="entry name" value="NAD(P)-binding Rossmann-fold domains"/>
    <property type="match status" value="1"/>
</dbReference>
<accession>A0A010RZQ7</accession>
<reference evidence="4 5" key="1">
    <citation type="submission" date="2014-02" db="EMBL/GenBank/DDBJ databases">
        <title>The genome sequence of Colletotrichum fioriniae PJ7.</title>
        <authorList>
            <person name="Baroncelli R."/>
            <person name="Thon M.R."/>
        </authorList>
    </citation>
    <scope>NUCLEOTIDE SEQUENCE [LARGE SCALE GENOMIC DNA]</scope>
    <source>
        <strain evidence="4 5">PJ7</strain>
    </source>
</reference>
<dbReference type="GO" id="GO:0016616">
    <property type="term" value="F:oxidoreductase activity, acting on the CH-OH group of donors, NAD or NADP as acceptor"/>
    <property type="evidence" value="ECO:0007669"/>
    <property type="project" value="TreeGrafter"/>
</dbReference>
<organism evidence="4 5">
    <name type="scientific">Colletotrichum fioriniae PJ7</name>
    <dbReference type="NCBI Taxonomy" id="1445577"/>
    <lineage>
        <taxon>Eukaryota</taxon>
        <taxon>Fungi</taxon>
        <taxon>Dikarya</taxon>
        <taxon>Ascomycota</taxon>
        <taxon>Pezizomycotina</taxon>
        <taxon>Sordariomycetes</taxon>
        <taxon>Hypocreomycetidae</taxon>
        <taxon>Glomerellales</taxon>
        <taxon>Glomerellaceae</taxon>
        <taxon>Colletotrichum</taxon>
        <taxon>Colletotrichum acutatum species complex</taxon>
    </lineage>
</organism>
<dbReference type="InterPro" id="IPR002347">
    <property type="entry name" value="SDR_fam"/>
</dbReference>
<evidence type="ECO:0008006" key="6">
    <source>
        <dbReference type="Google" id="ProtNLM"/>
    </source>
</evidence>
<dbReference type="PRINTS" id="PR00080">
    <property type="entry name" value="SDRFAMILY"/>
</dbReference>
<keyword evidence="2" id="KW-0560">Oxidoreductase</keyword>
<dbReference type="KEGG" id="cfj:CFIO01_01491"/>
<protein>
    <recommendedName>
        <fullName evidence="6">Short chain dehydrogenase</fullName>
    </recommendedName>
</protein>
<dbReference type="AlphaFoldDB" id="A0A010RZQ7"/>
<dbReference type="Pfam" id="PF00106">
    <property type="entry name" value="adh_short"/>
    <property type="match status" value="1"/>
</dbReference>
<comment type="caution">
    <text evidence="4">The sequence shown here is derived from an EMBL/GenBank/DDBJ whole genome shotgun (WGS) entry which is preliminary data.</text>
</comment>
<evidence type="ECO:0000313" key="4">
    <source>
        <dbReference type="EMBL" id="EXF83764.1"/>
    </source>
</evidence>
<dbReference type="GO" id="GO:0005737">
    <property type="term" value="C:cytoplasm"/>
    <property type="evidence" value="ECO:0007669"/>
    <property type="project" value="TreeGrafter"/>
</dbReference>
<dbReference type="InterPro" id="IPR036291">
    <property type="entry name" value="NAD(P)-bd_dom_sf"/>
</dbReference>
<dbReference type="HOGENOM" id="CLU_010194_13_2_1"/>
<feature type="non-terminal residue" evidence="4">
    <location>
        <position position="1"/>
    </location>
</feature>
<evidence type="ECO:0000256" key="2">
    <source>
        <dbReference type="ARBA" id="ARBA00023002"/>
    </source>
</evidence>
<evidence type="ECO:0000256" key="3">
    <source>
        <dbReference type="RuleBase" id="RU000363"/>
    </source>
</evidence>
<dbReference type="PRINTS" id="PR00081">
    <property type="entry name" value="GDHRDH"/>
</dbReference>
<gene>
    <name evidence="4" type="ORF">CFIO01_01491</name>
</gene>
<proteinExistence type="inferred from homology"/>
<sequence>HECTNTERWLPPRLLPSPCIPTLQASLLEKNIDLYQENISQMAAWEVNGKVALVTGAGSGINHALTRALLESGCSVVMADLRLRPEAEDTLKKYPHPPPKPGNASAIFHQTDLTDWSQINKLWDAALETFERVNLLINGAGIYDPPFSDFWNPPGISPLSRDQADAKVGMYQAYAINTIAPVRLAQIAIEYWLRPENRHLSGNILWIASMAGYVHGLITPFYYSSKAAVVSMCKSLGSLNKIAGIRNAAICPGVVDTPIFHASYSRERVHADDLMLSADEVVNVAISAICDPKYGDGNIIEVFCGGTNEDHKVTVRDVPLESLYDAEGMKGLAAGTHILDKQDELEQKLKTRGLEFPPKI</sequence>
<dbReference type="OrthoDB" id="5296at2759"/>
<dbReference type="eggNOG" id="KOG4169">
    <property type="taxonomic scope" value="Eukaryota"/>
</dbReference>
<name>A0A010RZQ7_9PEZI</name>